<proteinExistence type="predicted"/>
<organismHost>
    <name type="scientific">Melanoplus sanguinipes</name>
    <name type="common">Migratory grasshopper</name>
    <dbReference type="NCBI Taxonomy" id="65742"/>
</organismHost>
<dbReference type="RefSeq" id="NP_048329.1">
    <property type="nucleotide sequence ID" value="NC_001993.1"/>
</dbReference>
<reference evidence="1 2" key="1">
    <citation type="journal article" date="1999" name="J. Virol.">
        <title>The genome of Melanoplus sanguinipes entomopoxvirus.</title>
        <authorList>
            <person name="Afonso C.L."/>
            <person name="Tulman E.R."/>
            <person name="Lu Z."/>
            <person name="Oma E."/>
            <person name="Kutish G.F."/>
            <person name="Rock D.L."/>
        </authorList>
    </citation>
    <scope>NUCLEOTIDE SEQUENCE [LARGE SCALE GENOMIC DNA]</scope>
    <source>
        <strain evidence="1">Tucson</strain>
    </source>
</reference>
<organism evidence="1 2">
    <name type="scientific">Melanoplus sanguinipes entomopoxvirus</name>
    <name type="common">MsEPV</name>
    <dbReference type="NCBI Taxonomy" id="83191"/>
    <lineage>
        <taxon>Viruses</taxon>
        <taxon>Varidnaviria</taxon>
        <taxon>Bamfordvirae</taxon>
        <taxon>Nucleocytoviricota</taxon>
        <taxon>Pokkesviricetes</taxon>
        <taxon>Chitovirales</taxon>
        <taxon>Poxviridae</taxon>
        <taxon>Entomopoxvirinae</taxon>
        <taxon>Deltaentomopoxvirus</taxon>
        <taxon>Deltaentomopoxvirus msanguinipes</taxon>
    </lineage>
</organism>
<dbReference type="GeneID" id="1450000"/>
<evidence type="ECO:0000313" key="1">
    <source>
        <dbReference type="EMBL" id="AAC97738.1"/>
    </source>
</evidence>
<evidence type="ECO:0000313" key="2">
    <source>
        <dbReference type="Proteomes" id="UP000172353"/>
    </source>
</evidence>
<name>Q9YVI4_MSEPV</name>
<dbReference type="PIR" id="T28419">
    <property type="entry name" value="T28419"/>
</dbReference>
<sequence length="65" mass="7492">MFNIFRLVNIFKTLILLSSQLILLDISNTCKLVNLLKKSKNLILHELQFKLIKFGNLKSSISSDK</sequence>
<gene>
    <name evidence="1" type="primary">MSV258</name>
</gene>
<accession>Q9YVI4</accession>
<dbReference type="EMBL" id="AF063866">
    <property type="protein sequence ID" value="AAC97738.1"/>
    <property type="molecule type" value="Genomic_DNA"/>
</dbReference>
<dbReference type="KEGG" id="vg:1450000"/>
<keyword evidence="2" id="KW-1185">Reference proteome</keyword>
<dbReference type="Proteomes" id="UP000172353">
    <property type="component" value="Segment"/>
</dbReference>
<protein>
    <submittedName>
        <fullName evidence="1">Uncharacterized protein</fullName>
    </submittedName>
</protein>